<reference evidence="10" key="1">
    <citation type="submission" date="2023-07" db="EMBL/GenBank/DDBJ databases">
        <title>Fictibacillus sp. isolated from freshwater pond.</title>
        <authorList>
            <person name="Kirdat K."/>
            <person name="Bhat A."/>
            <person name="Mourya A."/>
            <person name="Yadav A."/>
        </authorList>
    </citation>
    <scope>NUCLEOTIDE SEQUENCE</scope>
    <source>
        <strain evidence="10">NE201</strain>
    </source>
</reference>
<dbReference type="RefSeq" id="WP_301167372.1">
    <property type="nucleotide sequence ID" value="NZ_JAUHTR010000010.1"/>
</dbReference>
<gene>
    <name evidence="10" type="ORF">QYB97_17835</name>
</gene>
<keyword evidence="4 7" id="KW-0238">DNA-binding</keyword>
<sequence>MKTVLIVDDEEKILEVVSSYLRNEGYQTVEASTGQEAMQYIRKWKIDFVILDLMLPDRSGEDICRCIRQEASVPILMLTAKAKETERINGLSLGADDYMVKPFSPRELVMRVKTILRRSNDNDLLADQITYNQGELTINAKSKEVFLKGNPVSLTPIEYKAMLVFARHPKRTFSRDELVEKVLGFDYEGETRTIDQHIKNLRHKIENNPKEPRYIHTVFGMGYKFEGNRNED</sequence>
<evidence type="ECO:0000259" key="8">
    <source>
        <dbReference type="PROSITE" id="PS50110"/>
    </source>
</evidence>
<keyword evidence="3" id="KW-0805">Transcription regulation</keyword>
<dbReference type="InterPro" id="IPR001789">
    <property type="entry name" value="Sig_transdc_resp-reg_receiver"/>
</dbReference>
<feature type="modified residue" description="4-aspartylphosphate" evidence="6">
    <location>
        <position position="52"/>
    </location>
</feature>
<dbReference type="EMBL" id="JAUHTR010000010">
    <property type="protein sequence ID" value="MDN4526349.1"/>
    <property type="molecule type" value="Genomic_DNA"/>
</dbReference>
<evidence type="ECO:0000256" key="1">
    <source>
        <dbReference type="ARBA" id="ARBA00022553"/>
    </source>
</evidence>
<feature type="domain" description="OmpR/PhoB-type" evidence="9">
    <location>
        <begin position="128"/>
        <end position="227"/>
    </location>
</feature>
<dbReference type="PANTHER" id="PTHR48111:SF73">
    <property type="entry name" value="ALKALINE PHOSPHATASE SYNTHESIS TRANSCRIPTIONAL REGULATORY PROTEIN PHOP"/>
    <property type="match status" value="1"/>
</dbReference>
<keyword evidence="1 6" id="KW-0597">Phosphoprotein</keyword>
<name>A0ABT8HZZ1_9BACL</name>
<dbReference type="PROSITE" id="PS50110">
    <property type="entry name" value="RESPONSE_REGULATORY"/>
    <property type="match status" value="1"/>
</dbReference>
<accession>A0ABT8HZZ1</accession>
<dbReference type="CDD" id="cd00383">
    <property type="entry name" value="trans_reg_C"/>
    <property type="match status" value="1"/>
</dbReference>
<evidence type="ECO:0000256" key="5">
    <source>
        <dbReference type="ARBA" id="ARBA00023163"/>
    </source>
</evidence>
<dbReference type="SUPFAM" id="SSF52172">
    <property type="entry name" value="CheY-like"/>
    <property type="match status" value="1"/>
</dbReference>
<dbReference type="SMART" id="SM00862">
    <property type="entry name" value="Trans_reg_C"/>
    <property type="match status" value="1"/>
</dbReference>
<organism evidence="10 11">
    <name type="scientific">Fictibacillus fluitans</name>
    <dbReference type="NCBI Taxonomy" id="3058422"/>
    <lineage>
        <taxon>Bacteria</taxon>
        <taxon>Bacillati</taxon>
        <taxon>Bacillota</taxon>
        <taxon>Bacilli</taxon>
        <taxon>Bacillales</taxon>
        <taxon>Fictibacillaceae</taxon>
        <taxon>Fictibacillus</taxon>
    </lineage>
</organism>
<dbReference type="PANTHER" id="PTHR48111">
    <property type="entry name" value="REGULATOR OF RPOS"/>
    <property type="match status" value="1"/>
</dbReference>
<dbReference type="Gene3D" id="6.10.250.690">
    <property type="match status" value="1"/>
</dbReference>
<dbReference type="Pfam" id="PF00072">
    <property type="entry name" value="Response_reg"/>
    <property type="match status" value="1"/>
</dbReference>
<evidence type="ECO:0000313" key="10">
    <source>
        <dbReference type="EMBL" id="MDN4526349.1"/>
    </source>
</evidence>
<feature type="domain" description="Response regulatory" evidence="8">
    <location>
        <begin position="3"/>
        <end position="116"/>
    </location>
</feature>
<keyword evidence="11" id="KW-1185">Reference proteome</keyword>
<dbReference type="InterPro" id="IPR036388">
    <property type="entry name" value="WH-like_DNA-bd_sf"/>
</dbReference>
<evidence type="ECO:0000313" key="11">
    <source>
        <dbReference type="Proteomes" id="UP001172721"/>
    </source>
</evidence>
<dbReference type="InterPro" id="IPR001867">
    <property type="entry name" value="OmpR/PhoB-type_DNA-bd"/>
</dbReference>
<evidence type="ECO:0000256" key="7">
    <source>
        <dbReference type="PROSITE-ProRule" id="PRU01091"/>
    </source>
</evidence>
<evidence type="ECO:0000259" key="9">
    <source>
        <dbReference type="PROSITE" id="PS51755"/>
    </source>
</evidence>
<evidence type="ECO:0000256" key="3">
    <source>
        <dbReference type="ARBA" id="ARBA00023015"/>
    </source>
</evidence>
<dbReference type="SMART" id="SM00448">
    <property type="entry name" value="REC"/>
    <property type="match status" value="1"/>
</dbReference>
<protein>
    <submittedName>
        <fullName evidence="10">Response regulator transcription factor</fullName>
    </submittedName>
</protein>
<dbReference type="Proteomes" id="UP001172721">
    <property type="component" value="Unassembled WGS sequence"/>
</dbReference>
<comment type="caution">
    <text evidence="10">The sequence shown here is derived from an EMBL/GenBank/DDBJ whole genome shotgun (WGS) entry which is preliminary data.</text>
</comment>
<feature type="DNA-binding region" description="OmpR/PhoB-type" evidence="7">
    <location>
        <begin position="128"/>
        <end position="227"/>
    </location>
</feature>
<keyword evidence="5" id="KW-0804">Transcription</keyword>
<dbReference type="Gene3D" id="1.10.10.10">
    <property type="entry name" value="Winged helix-like DNA-binding domain superfamily/Winged helix DNA-binding domain"/>
    <property type="match status" value="1"/>
</dbReference>
<dbReference type="Pfam" id="PF00486">
    <property type="entry name" value="Trans_reg_C"/>
    <property type="match status" value="1"/>
</dbReference>
<evidence type="ECO:0000256" key="2">
    <source>
        <dbReference type="ARBA" id="ARBA00023012"/>
    </source>
</evidence>
<evidence type="ECO:0000256" key="4">
    <source>
        <dbReference type="ARBA" id="ARBA00023125"/>
    </source>
</evidence>
<dbReference type="InterPro" id="IPR011006">
    <property type="entry name" value="CheY-like_superfamily"/>
</dbReference>
<proteinExistence type="predicted"/>
<dbReference type="InterPro" id="IPR039420">
    <property type="entry name" value="WalR-like"/>
</dbReference>
<evidence type="ECO:0000256" key="6">
    <source>
        <dbReference type="PROSITE-ProRule" id="PRU00169"/>
    </source>
</evidence>
<keyword evidence="2" id="KW-0902">Two-component regulatory system</keyword>
<dbReference type="PROSITE" id="PS51755">
    <property type="entry name" value="OMPR_PHOB"/>
    <property type="match status" value="1"/>
</dbReference>
<dbReference type="Gene3D" id="3.40.50.2300">
    <property type="match status" value="1"/>
</dbReference>